<gene>
    <name evidence="1" type="ORF">LCI18_004253</name>
</gene>
<keyword evidence="2" id="KW-1185">Reference proteome</keyword>
<evidence type="ECO:0000313" key="1">
    <source>
        <dbReference type="EMBL" id="UPK93318.1"/>
    </source>
</evidence>
<evidence type="ECO:0000313" key="2">
    <source>
        <dbReference type="Proteomes" id="UP000830768"/>
    </source>
</evidence>
<reference evidence="1" key="1">
    <citation type="submission" date="2021-11" db="EMBL/GenBank/DDBJ databases">
        <title>Fusarium solani-melongenae Genome sequencing and assembly.</title>
        <authorList>
            <person name="Xie S."/>
            <person name="Huang L."/>
            <person name="Zhang X."/>
        </authorList>
    </citation>
    <scope>NUCLEOTIDE SEQUENCE</scope>
    <source>
        <strain evidence="1">CRI 24-3</strain>
    </source>
</reference>
<sequence>MVSVEEAIKRLQESRPPATDAFTYLTIVETHLSPEILPALHEILEDAELTNDIGWDLVEMLISVPGSETCLETIARLGNPREVIIKVLEVLDSNSESAEAGDASASAKFITLVGMLSILHRRLQVKAPSRFLHSTLQTVYRAYNPRGAETTAAVIDLVRSLSGRKRPPLPTRQSSTKLETPFQETDLSKSAPDPEADAGQSPGEPELVARLLQSFITSILEAYVNSNSMEWASRLLEYCTPEKIVPGRPTMLQAFKQVEELQARDALVGQLVAVARDLGLSKMPSAEVKKALEAPISKNPLSVEPDPKNPDAIKLSTGGFLCLTAYRMFASDIFDADYDQPDVNIFPEHHTLLKRFLGDEPQAQIVGNPGTVEALIVIALWLNDQKRLGGPSSEKGVNFMSYHHLLTLVSVFHPSLRVRNAATVMAGLILHSDPDEEDRLSILEDLLENCMFSSLQACAVTWLREEMIAARKAGSKGRFATPECLDGLQYTLFQDLVYLNDTDSVELWEYWVQNAPFHLQVANFALFLFGGQDYKDLAPAGMAAAIEHRYVNPLLSAAKKLREAVEKKELDGQEVEGEVLMQLGILTDTLERVPLQ</sequence>
<accession>A0ACD3YZN7</accession>
<protein>
    <submittedName>
        <fullName evidence="1">Uncharacterized protein</fullName>
    </submittedName>
</protein>
<name>A0ACD3YZN7_FUSSC</name>
<organism evidence="1 2">
    <name type="scientific">Fusarium solani subsp. cucurbitae</name>
    <name type="common">Neocosmosporum cucurbitae</name>
    <dbReference type="NCBI Taxonomy" id="2747967"/>
    <lineage>
        <taxon>Eukaryota</taxon>
        <taxon>Fungi</taxon>
        <taxon>Dikarya</taxon>
        <taxon>Ascomycota</taxon>
        <taxon>Pezizomycotina</taxon>
        <taxon>Sordariomycetes</taxon>
        <taxon>Hypocreomycetidae</taxon>
        <taxon>Hypocreales</taxon>
        <taxon>Nectriaceae</taxon>
        <taxon>Fusarium</taxon>
        <taxon>Fusarium solani species complex</taxon>
    </lineage>
</organism>
<proteinExistence type="predicted"/>
<dbReference type="EMBL" id="CP090033">
    <property type="protein sequence ID" value="UPK93318.1"/>
    <property type="molecule type" value="Genomic_DNA"/>
</dbReference>
<dbReference type="Proteomes" id="UP000830768">
    <property type="component" value="Chromosome 4"/>
</dbReference>